<dbReference type="GO" id="GO:0043531">
    <property type="term" value="F:ADP binding"/>
    <property type="evidence" value="ECO:0007669"/>
    <property type="project" value="InterPro"/>
</dbReference>
<feature type="domain" description="Disease resistance protein At4g27190-like leucine-rich repeats" evidence="4">
    <location>
        <begin position="466"/>
        <end position="530"/>
    </location>
</feature>
<protein>
    <recommendedName>
        <fullName evidence="7">NB-ARC domain-containing protein</fullName>
    </recommendedName>
</protein>
<dbReference type="Proteomes" id="UP000541444">
    <property type="component" value="Unassembled WGS sequence"/>
</dbReference>
<dbReference type="GO" id="GO:0005524">
    <property type="term" value="F:ATP binding"/>
    <property type="evidence" value="ECO:0007669"/>
    <property type="project" value="UniProtKB-KW"/>
</dbReference>
<evidence type="ECO:0000256" key="2">
    <source>
        <dbReference type="ARBA" id="ARBA00022840"/>
    </source>
</evidence>
<dbReference type="Gene3D" id="1.10.8.430">
    <property type="entry name" value="Helical domain of apoptotic protease-activating factors"/>
    <property type="match status" value="1"/>
</dbReference>
<dbReference type="AlphaFoldDB" id="A0A7J7NNK5"/>
<dbReference type="EMBL" id="JACGCM010000692">
    <property type="protein sequence ID" value="KAF6168564.1"/>
    <property type="molecule type" value="Genomic_DNA"/>
</dbReference>
<sequence length="542" mass="61186">MGGVGKTTLMKEICKQVKETKLFDKVVFATVSQDPDLKGIQTEIAENLGMKIKEEKISTRTARLSQRLKREKRILVILDDFWARLELIHVGVVPCGDGQNTCKVLITSRSLDVCCSMESTKNIEILVLSEQDSLKLFQQIVSDVDSSALQKMSEEIVSEYGGLPLAIVTLAKALRERDQGVWVEVARQLRKSNLSDTLEEARGRLHVVVEKLIGSCFLSKGSGNKDDCVVMHGIVRDVAISIAHDSIIKCGMGLAEWLKMKNIERCRMSEEALNLIATLKKLEILTLQNCGIKRLPKDLGGLTNLKLLNLSDNESLVTIPPNVISRLFSLEELYMSKSFIGWEIEEMEDDGHNASLVEVASLTSLTTLYLDFDIYDLRWLSTDIKQNNWEKLTKFCINAGSVNDINPGGYESNALKNVVELNPKGFNNLKSLTISGMREMEYLISVEEQVLETMFPHLEILQLFGVDELKTIWNGTHLERSFEKLRVLQVRGCDKIVNILPTRLWTRLQNLEEMKVCFCNNLKEVFHSVTVTKSDLSPEIFQ</sequence>
<organism evidence="5 6">
    <name type="scientific">Kingdonia uniflora</name>
    <dbReference type="NCBI Taxonomy" id="39325"/>
    <lineage>
        <taxon>Eukaryota</taxon>
        <taxon>Viridiplantae</taxon>
        <taxon>Streptophyta</taxon>
        <taxon>Embryophyta</taxon>
        <taxon>Tracheophyta</taxon>
        <taxon>Spermatophyta</taxon>
        <taxon>Magnoliopsida</taxon>
        <taxon>Ranunculales</taxon>
        <taxon>Circaeasteraceae</taxon>
        <taxon>Kingdonia</taxon>
    </lineage>
</organism>
<dbReference type="OrthoDB" id="1747797at2759"/>
<dbReference type="PRINTS" id="PR00364">
    <property type="entry name" value="DISEASERSIST"/>
</dbReference>
<dbReference type="InterPro" id="IPR042197">
    <property type="entry name" value="Apaf_helical"/>
</dbReference>
<dbReference type="SUPFAM" id="SSF52540">
    <property type="entry name" value="P-loop containing nucleoside triphosphate hydrolases"/>
    <property type="match status" value="1"/>
</dbReference>
<evidence type="ECO:0000259" key="3">
    <source>
        <dbReference type="Pfam" id="PF00931"/>
    </source>
</evidence>
<keyword evidence="2" id="KW-0067">ATP-binding</keyword>
<dbReference type="Gene3D" id="3.40.50.300">
    <property type="entry name" value="P-loop containing nucleotide triphosphate hydrolases"/>
    <property type="match status" value="1"/>
</dbReference>
<proteinExistence type="inferred from homology"/>
<dbReference type="Pfam" id="PF23247">
    <property type="entry name" value="LRR_RPS2"/>
    <property type="match status" value="1"/>
</dbReference>
<evidence type="ECO:0000313" key="6">
    <source>
        <dbReference type="Proteomes" id="UP000541444"/>
    </source>
</evidence>
<gene>
    <name evidence="5" type="ORF">GIB67_005176</name>
</gene>
<dbReference type="InterPro" id="IPR027417">
    <property type="entry name" value="P-loop_NTPase"/>
</dbReference>
<dbReference type="SUPFAM" id="SSF52058">
    <property type="entry name" value="L domain-like"/>
    <property type="match status" value="1"/>
</dbReference>
<dbReference type="Pfam" id="PF00931">
    <property type="entry name" value="NB-ARC"/>
    <property type="match status" value="1"/>
</dbReference>
<name>A0A7J7NNK5_9MAGN</name>
<comment type="similarity">
    <text evidence="1">Belongs to the disease resistance NB-LRR family.</text>
</comment>
<comment type="caution">
    <text evidence="5">The sequence shown here is derived from an EMBL/GenBank/DDBJ whole genome shotgun (WGS) entry which is preliminary data.</text>
</comment>
<dbReference type="Gene3D" id="3.80.10.10">
    <property type="entry name" value="Ribonuclease Inhibitor"/>
    <property type="match status" value="1"/>
</dbReference>
<evidence type="ECO:0000313" key="5">
    <source>
        <dbReference type="EMBL" id="KAF6168564.1"/>
    </source>
</evidence>
<dbReference type="Pfam" id="PF13855">
    <property type="entry name" value="LRR_8"/>
    <property type="match status" value="1"/>
</dbReference>
<dbReference type="PANTHER" id="PTHR33463:SF209">
    <property type="entry name" value="DISEASE RESISTANCE PROTEIN RPS2-LIKE"/>
    <property type="match status" value="1"/>
</dbReference>
<reference evidence="5 6" key="1">
    <citation type="journal article" date="2020" name="IScience">
        <title>Genome Sequencing of the Endangered Kingdonia uniflora (Circaeasteraceae, Ranunculales) Reveals Potential Mechanisms of Evolutionary Specialization.</title>
        <authorList>
            <person name="Sun Y."/>
            <person name="Deng T."/>
            <person name="Zhang A."/>
            <person name="Moore M.J."/>
            <person name="Landis J.B."/>
            <person name="Lin N."/>
            <person name="Zhang H."/>
            <person name="Zhang X."/>
            <person name="Huang J."/>
            <person name="Zhang X."/>
            <person name="Sun H."/>
            <person name="Wang H."/>
        </authorList>
    </citation>
    <scope>NUCLEOTIDE SEQUENCE [LARGE SCALE GENOMIC DNA]</scope>
    <source>
        <strain evidence="5">TB1705</strain>
        <tissue evidence="5">Leaf</tissue>
    </source>
</reference>
<evidence type="ECO:0008006" key="7">
    <source>
        <dbReference type="Google" id="ProtNLM"/>
    </source>
</evidence>
<evidence type="ECO:0000256" key="1">
    <source>
        <dbReference type="ARBA" id="ARBA00008894"/>
    </source>
</evidence>
<dbReference type="InterPro" id="IPR050905">
    <property type="entry name" value="Plant_NBS-LRR"/>
</dbReference>
<dbReference type="InterPro" id="IPR032675">
    <property type="entry name" value="LRR_dom_sf"/>
</dbReference>
<dbReference type="PANTHER" id="PTHR33463">
    <property type="entry name" value="NB-ARC DOMAIN-CONTAINING PROTEIN-RELATED"/>
    <property type="match status" value="1"/>
</dbReference>
<evidence type="ECO:0000259" key="4">
    <source>
        <dbReference type="Pfam" id="PF23247"/>
    </source>
</evidence>
<keyword evidence="2" id="KW-0547">Nucleotide-binding</keyword>
<dbReference type="InterPro" id="IPR057135">
    <property type="entry name" value="At4g27190-like_LRR"/>
</dbReference>
<keyword evidence="6" id="KW-1185">Reference proteome</keyword>
<accession>A0A7J7NNK5</accession>
<dbReference type="InterPro" id="IPR002182">
    <property type="entry name" value="NB-ARC"/>
</dbReference>
<feature type="domain" description="NB-ARC" evidence="3">
    <location>
        <begin position="1"/>
        <end position="143"/>
    </location>
</feature>
<dbReference type="InterPro" id="IPR001611">
    <property type="entry name" value="Leu-rich_rpt"/>
</dbReference>